<gene>
    <name evidence="2" type="ORF">Cgig2_015014</name>
</gene>
<evidence type="ECO:0000313" key="3">
    <source>
        <dbReference type="Proteomes" id="UP001153076"/>
    </source>
</evidence>
<feature type="region of interest" description="Disordered" evidence="1">
    <location>
        <begin position="1"/>
        <end position="24"/>
    </location>
</feature>
<comment type="caution">
    <text evidence="2">The sequence shown here is derived from an EMBL/GenBank/DDBJ whole genome shotgun (WGS) entry which is preliminary data.</text>
</comment>
<dbReference type="PANTHER" id="PTHR35511:SF2">
    <property type="entry name" value="A-KINASE ANCHOR-LIKE PROTEIN"/>
    <property type="match status" value="1"/>
</dbReference>
<dbReference type="AlphaFoldDB" id="A0A9Q1JGB4"/>
<feature type="region of interest" description="Disordered" evidence="1">
    <location>
        <begin position="47"/>
        <end position="68"/>
    </location>
</feature>
<dbReference type="Proteomes" id="UP001153076">
    <property type="component" value="Unassembled WGS sequence"/>
</dbReference>
<keyword evidence="3" id="KW-1185">Reference proteome</keyword>
<evidence type="ECO:0000313" key="2">
    <source>
        <dbReference type="EMBL" id="KAJ8421054.1"/>
    </source>
</evidence>
<accession>A0A9Q1JGB4</accession>
<sequence length="352" mass="39837">MELKATQKESHNLLSGVGSKVKHSISKMKKAIAAQFSQEDVIIKQKREEEEKRAQQREEEEEQHAVEVNSRYVLRRMHSELKTKSKSEVARKKKNRTGKGRQEAGGTGPCKNAWSSEFEVVMNVALYFVNVPTMREIFLHFHGYRLQPWPLIGKGTQGAGGGDVGILANNGCKHCSSWRRWEGEGDSYGMLVESRDRKVTYEGGLRKCMVVKAEMGVEEMIKMAREMTESDISKEKLWYSLKYDREIWGGDSNVKMIFKGNDEHGYMCVIGNGGPVRQAQERDAVCEGRVRDFHEGKQIARSGGKYDDGVEVGEEGGNKQVRVKLYDFDKDDADDEEAIKEDDAGDKRAAEK</sequence>
<dbReference type="EMBL" id="JAKOGI010002952">
    <property type="protein sequence ID" value="KAJ8421054.1"/>
    <property type="molecule type" value="Genomic_DNA"/>
</dbReference>
<protein>
    <submittedName>
        <fullName evidence="2">Uncharacterized protein</fullName>
    </submittedName>
</protein>
<proteinExistence type="predicted"/>
<name>A0A9Q1JGB4_9CARY</name>
<organism evidence="2 3">
    <name type="scientific">Carnegiea gigantea</name>
    <dbReference type="NCBI Taxonomy" id="171969"/>
    <lineage>
        <taxon>Eukaryota</taxon>
        <taxon>Viridiplantae</taxon>
        <taxon>Streptophyta</taxon>
        <taxon>Embryophyta</taxon>
        <taxon>Tracheophyta</taxon>
        <taxon>Spermatophyta</taxon>
        <taxon>Magnoliopsida</taxon>
        <taxon>eudicotyledons</taxon>
        <taxon>Gunneridae</taxon>
        <taxon>Pentapetalae</taxon>
        <taxon>Caryophyllales</taxon>
        <taxon>Cactineae</taxon>
        <taxon>Cactaceae</taxon>
        <taxon>Cactoideae</taxon>
        <taxon>Echinocereeae</taxon>
        <taxon>Carnegiea</taxon>
    </lineage>
</organism>
<reference evidence="2" key="1">
    <citation type="submission" date="2022-04" db="EMBL/GenBank/DDBJ databases">
        <title>Carnegiea gigantea Genome sequencing and assembly v2.</title>
        <authorList>
            <person name="Copetti D."/>
            <person name="Sanderson M.J."/>
            <person name="Burquez A."/>
            <person name="Wojciechowski M.F."/>
        </authorList>
    </citation>
    <scope>NUCLEOTIDE SEQUENCE</scope>
    <source>
        <strain evidence="2">SGP5-SGP5p</strain>
        <tissue evidence="2">Aerial part</tissue>
    </source>
</reference>
<evidence type="ECO:0000256" key="1">
    <source>
        <dbReference type="SAM" id="MobiDB-lite"/>
    </source>
</evidence>
<dbReference type="OrthoDB" id="771720at2759"/>
<feature type="compositionally biased region" description="Basic and acidic residues" evidence="1">
    <location>
        <begin position="1"/>
        <end position="11"/>
    </location>
</feature>
<feature type="compositionally biased region" description="Basic and acidic residues" evidence="1">
    <location>
        <begin position="47"/>
        <end position="57"/>
    </location>
</feature>
<feature type="region of interest" description="Disordered" evidence="1">
    <location>
        <begin position="83"/>
        <end position="109"/>
    </location>
</feature>
<dbReference type="PANTHER" id="PTHR35511">
    <property type="entry name" value="A-KINASE ANCHOR-LIKE PROTEIN"/>
    <property type="match status" value="1"/>
</dbReference>